<evidence type="ECO:0000313" key="3">
    <source>
        <dbReference type="Proteomes" id="UP000032564"/>
    </source>
</evidence>
<dbReference type="PRINTS" id="PR00778">
    <property type="entry name" value="HTHARSR"/>
</dbReference>
<dbReference type="PROSITE" id="PS50987">
    <property type="entry name" value="HTH_ARSR_2"/>
    <property type="match status" value="1"/>
</dbReference>
<proteinExistence type="predicted"/>
<accession>A0ABR5D4F4</accession>
<reference evidence="2 3" key="1">
    <citation type="submission" date="2014-12" db="EMBL/GenBank/DDBJ databases">
        <authorList>
            <person name="Kuzmanovic N."/>
            <person name="Pulawska J."/>
            <person name="Obradovic A."/>
        </authorList>
    </citation>
    <scope>NUCLEOTIDE SEQUENCE [LARGE SCALE GENOMIC DNA]</scope>
    <source>
        <strain evidence="2 3">KFB 330</strain>
    </source>
</reference>
<dbReference type="SUPFAM" id="SSF46785">
    <property type="entry name" value="Winged helix' DNA-binding domain"/>
    <property type="match status" value="1"/>
</dbReference>
<dbReference type="Pfam" id="PF12840">
    <property type="entry name" value="HTH_20"/>
    <property type="match status" value="1"/>
</dbReference>
<dbReference type="RefSeq" id="WP_045020886.1">
    <property type="nucleotide sequence ID" value="NZ_CP166105.1"/>
</dbReference>
<dbReference type="EMBL" id="JWIT01000012">
    <property type="protein sequence ID" value="KJF71952.1"/>
    <property type="molecule type" value="Genomic_DNA"/>
</dbReference>
<gene>
    <name evidence="2" type="ORF">RP75_17950</name>
</gene>
<evidence type="ECO:0000259" key="1">
    <source>
        <dbReference type="PROSITE" id="PS50987"/>
    </source>
</evidence>
<dbReference type="InterPro" id="IPR036390">
    <property type="entry name" value="WH_DNA-bd_sf"/>
</dbReference>
<dbReference type="InterPro" id="IPR011991">
    <property type="entry name" value="ArsR-like_HTH"/>
</dbReference>
<name>A0ABR5D4F4_9HYPH</name>
<dbReference type="PANTHER" id="PTHR38600:SF2">
    <property type="entry name" value="SLL0088 PROTEIN"/>
    <property type="match status" value="1"/>
</dbReference>
<dbReference type="Gene3D" id="1.10.10.10">
    <property type="entry name" value="Winged helix-like DNA-binding domain superfamily/Winged helix DNA-binding domain"/>
    <property type="match status" value="1"/>
</dbReference>
<dbReference type="Proteomes" id="UP000032564">
    <property type="component" value="Unassembled WGS sequence"/>
</dbReference>
<dbReference type="SMART" id="SM00418">
    <property type="entry name" value="HTH_ARSR"/>
    <property type="match status" value="1"/>
</dbReference>
<keyword evidence="3" id="KW-1185">Reference proteome</keyword>
<dbReference type="CDD" id="cd00090">
    <property type="entry name" value="HTH_ARSR"/>
    <property type="match status" value="1"/>
</dbReference>
<feature type="domain" description="HTH arsR-type" evidence="1">
    <location>
        <begin position="1"/>
        <end position="94"/>
    </location>
</feature>
<dbReference type="PANTHER" id="PTHR38600">
    <property type="entry name" value="TRANSCRIPTIONAL REGULATORY PROTEIN"/>
    <property type="match status" value="1"/>
</dbReference>
<dbReference type="InterPro" id="IPR036388">
    <property type="entry name" value="WH-like_DNA-bd_sf"/>
</dbReference>
<sequence>MAKHSLELSLIFQALADPTRRSILAQLAEGPAPVMELSAPTGLRLPTVMRHLSVLEEAGLISTSKDGRVRTCAIVPEALEPVRTWLDDQRAIWENRLSRLDAFAMKAMKENSE</sequence>
<comment type="caution">
    <text evidence="2">The sequence shown here is derived from an EMBL/GenBank/DDBJ whole genome shotgun (WGS) entry which is preliminary data.</text>
</comment>
<dbReference type="InterPro" id="IPR001845">
    <property type="entry name" value="HTH_ArsR_DNA-bd_dom"/>
</dbReference>
<dbReference type="NCBIfam" id="NF033788">
    <property type="entry name" value="HTH_metalloreg"/>
    <property type="match status" value="1"/>
</dbReference>
<evidence type="ECO:0000313" key="2">
    <source>
        <dbReference type="EMBL" id="KJF71952.1"/>
    </source>
</evidence>
<protein>
    <submittedName>
        <fullName evidence="2">ArsR family transcriptional regulator</fullName>
    </submittedName>
</protein>
<organism evidence="2 3">
    <name type="scientific">Agrobacterium arsenijevicii</name>
    <dbReference type="NCBI Taxonomy" id="1585697"/>
    <lineage>
        <taxon>Bacteria</taxon>
        <taxon>Pseudomonadati</taxon>
        <taxon>Pseudomonadota</taxon>
        <taxon>Alphaproteobacteria</taxon>
        <taxon>Hyphomicrobiales</taxon>
        <taxon>Rhizobiaceae</taxon>
        <taxon>Rhizobium/Agrobacterium group</taxon>
        <taxon>Agrobacterium</taxon>
    </lineage>
</organism>